<feature type="transmembrane region" description="Helical" evidence="1">
    <location>
        <begin position="80"/>
        <end position="100"/>
    </location>
</feature>
<proteinExistence type="predicted"/>
<name>A0ABY6M390_9FLAO</name>
<dbReference type="Proteomes" id="UP001163328">
    <property type="component" value="Chromosome"/>
</dbReference>
<gene>
    <name evidence="2" type="ORF">K5I29_01725</name>
</gene>
<feature type="transmembrane region" description="Helical" evidence="1">
    <location>
        <begin position="37"/>
        <end position="60"/>
    </location>
</feature>
<protein>
    <recommendedName>
        <fullName evidence="4">Beta-carotene 15,15'-monooxygenase</fullName>
    </recommendedName>
</protein>
<keyword evidence="1" id="KW-1133">Transmembrane helix</keyword>
<keyword evidence="1" id="KW-0472">Membrane</keyword>
<dbReference type="EMBL" id="CP081495">
    <property type="protein sequence ID" value="UYW01671.1"/>
    <property type="molecule type" value="Genomic_DNA"/>
</dbReference>
<evidence type="ECO:0000313" key="3">
    <source>
        <dbReference type="Proteomes" id="UP001163328"/>
    </source>
</evidence>
<sequence length="210" mass="24664">MDELDLLKNSWKQSQNNYPKYNDDELYKMLHKKSTSIVKWILIISIIELIIITSLDVFINNTPENDAILLKYHVYHLLKGVTYLHYCIIIGFVYTFYINFKKINVSDNLKKLMANILFVKKITNYYIIYNLSVMAITAIIYSIAAMLYDPTIQQMGSTKNKLVLYLGFGFGLAVSFSLLIALFYFIYKLIYGRLIKKLTRNYEELKKLDL</sequence>
<reference evidence="2" key="1">
    <citation type="submission" date="2021-08" db="EMBL/GenBank/DDBJ databases">
        <title>Flavobacterium sp. strain CC-SYL302.</title>
        <authorList>
            <person name="Lin S.-Y."/>
            <person name="Lee T.-H."/>
            <person name="Young C.-C."/>
        </authorList>
    </citation>
    <scope>NUCLEOTIDE SEQUENCE</scope>
    <source>
        <strain evidence="2">CC-SYL302</strain>
    </source>
</reference>
<organism evidence="2 3">
    <name type="scientific">Flavobacterium agricola</name>
    <dbReference type="NCBI Taxonomy" id="2870839"/>
    <lineage>
        <taxon>Bacteria</taxon>
        <taxon>Pseudomonadati</taxon>
        <taxon>Bacteroidota</taxon>
        <taxon>Flavobacteriia</taxon>
        <taxon>Flavobacteriales</taxon>
        <taxon>Flavobacteriaceae</taxon>
        <taxon>Flavobacterium</taxon>
    </lineage>
</organism>
<feature type="transmembrane region" description="Helical" evidence="1">
    <location>
        <begin position="126"/>
        <end position="148"/>
    </location>
</feature>
<keyword evidence="3" id="KW-1185">Reference proteome</keyword>
<evidence type="ECO:0000313" key="2">
    <source>
        <dbReference type="EMBL" id="UYW01671.1"/>
    </source>
</evidence>
<feature type="transmembrane region" description="Helical" evidence="1">
    <location>
        <begin position="163"/>
        <end position="187"/>
    </location>
</feature>
<keyword evidence="1" id="KW-0812">Transmembrane</keyword>
<evidence type="ECO:0008006" key="4">
    <source>
        <dbReference type="Google" id="ProtNLM"/>
    </source>
</evidence>
<dbReference type="RefSeq" id="WP_264434144.1">
    <property type="nucleotide sequence ID" value="NZ_CP081495.1"/>
</dbReference>
<accession>A0ABY6M390</accession>
<evidence type="ECO:0000256" key="1">
    <source>
        <dbReference type="SAM" id="Phobius"/>
    </source>
</evidence>